<organism evidence="1 2">
    <name type="scientific">[Emmonsia] crescens</name>
    <dbReference type="NCBI Taxonomy" id="73230"/>
    <lineage>
        <taxon>Eukaryota</taxon>
        <taxon>Fungi</taxon>
        <taxon>Dikarya</taxon>
        <taxon>Ascomycota</taxon>
        <taxon>Pezizomycotina</taxon>
        <taxon>Eurotiomycetes</taxon>
        <taxon>Eurotiomycetidae</taxon>
        <taxon>Onygenales</taxon>
        <taxon>Ajellomycetaceae</taxon>
        <taxon>Emergomyces</taxon>
    </lineage>
</organism>
<keyword evidence="2" id="KW-1185">Reference proteome</keyword>
<dbReference type="Proteomes" id="UP000226031">
    <property type="component" value="Unassembled WGS sequence"/>
</dbReference>
<evidence type="ECO:0000313" key="1">
    <source>
        <dbReference type="EMBL" id="PGH29803.1"/>
    </source>
</evidence>
<protein>
    <submittedName>
        <fullName evidence="1">Uncharacterized protein</fullName>
    </submittedName>
</protein>
<gene>
    <name evidence="1" type="ORF">GX50_07442</name>
</gene>
<comment type="caution">
    <text evidence="1">The sequence shown here is derived from an EMBL/GenBank/DDBJ whole genome shotgun (WGS) entry which is preliminary data.</text>
</comment>
<dbReference type="AlphaFoldDB" id="A0A2B7Z9C8"/>
<evidence type="ECO:0000313" key="2">
    <source>
        <dbReference type="Proteomes" id="UP000226031"/>
    </source>
</evidence>
<sequence>MSMTQGELNQDQADRLFIVNPCRATSPTRKSHWFAQCRPLQFEDSHSCCGMTRINNTYRIHSSDPVALIYFGLPITRTFLLSPNRTLDPPSSRLLALHRAIAIILNLSAAGDYIDKRSSRHMEEV</sequence>
<name>A0A2B7Z9C8_9EURO</name>
<proteinExistence type="predicted"/>
<dbReference type="STRING" id="73230.A0A2B7Z9C8"/>
<accession>A0A2B7Z9C8</accession>
<reference evidence="1 2" key="1">
    <citation type="submission" date="2017-10" db="EMBL/GenBank/DDBJ databases">
        <title>Comparative genomics in systemic dimorphic fungi from Ajellomycetaceae.</title>
        <authorList>
            <person name="Munoz J.F."/>
            <person name="Mcewen J.G."/>
            <person name="Clay O.K."/>
            <person name="Cuomo C.A."/>
        </authorList>
    </citation>
    <scope>NUCLEOTIDE SEQUENCE [LARGE SCALE GENOMIC DNA]</scope>
    <source>
        <strain evidence="1 2">UAMH4076</strain>
    </source>
</reference>
<dbReference type="EMBL" id="PDND01000211">
    <property type="protein sequence ID" value="PGH29803.1"/>
    <property type="molecule type" value="Genomic_DNA"/>
</dbReference>